<evidence type="ECO:0000256" key="1">
    <source>
        <dbReference type="SAM" id="MobiDB-lite"/>
    </source>
</evidence>
<dbReference type="Pfam" id="PF13453">
    <property type="entry name" value="Zn_ribbon_TFIIB"/>
    <property type="match status" value="1"/>
</dbReference>
<organism evidence="3 4">
    <name type="scientific">Methyloglobulus morosus KoM1</name>
    <dbReference type="NCBI Taxonomy" id="1116472"/>
    <lineage>
        <taxon>Bacteria</taxon>
        <taxon>Pseudomonadati</taxon>
        <taxon>Pseudomonadota</taxon>
        <taxon>Gammaproteobacteria</taxon>
        <taxon>Methylococcales</taxon>
        <taxon>Methylococcaceae</taxon>
        <taxon>Methyloglobulus</taxon>
    </lineage>
</organism>
<gene>
    <name evidence="3" type="ORF">MGMO_6c00090</name>
</gene>
<feature type="domain" description="Transcription factor zinc-finger" evidence="2">
    <location>
        <begin position="45"/>
        <end position="87"/>
    </location>
</feature>
<sequence length="227" mass="25554">MASCTHCGAPLAANTNKCKYCGTRNDVDLHAKFPYKAEQQASNRICPQCNIPLNTISAEQDQNLFIERCKSCFGLFFDRGELEYVLQQSVSNIHEINLEHIDNINKDRYQKPADFNYRKCPECSVLMNRVNFGQRSAVVVDQCLIHGIWLDNGELAHLMEWKKAGGQLLHQQTEALKQQSAKPKTRTPLPDSSPASSGGAWETGEWDISWDVIAAVAWLLAKIFLGR</sequence>
<reference evidence="3 4" key="1">
    <citation type="journal article" date="2013" name="Genome Announc.">
        <title>Draft Genome Sequence of the Methanotrophic Gammaproteobacterium Methyloglobulus morosus DSM 22980 Strain KoM1.</title>
        <authorList>
            <person name="Poehlein A."/>
            <person name="Deutzmann J.S."/>
            <person name="Daniel R."/>
            <person name="Simeonova D.D."/>
        </authorList>
    </citation>
    <scope>NUCLEOTIDE SEQUENCE [LARGE SCALE GENOMIC DNA]</scope>
    <source>
        <strain evidence="3 4">KoM1</strain>
    </source>
</reference>
<dbReference type="InterPro" id="IPR027392">
    <property type="entry name" value="TF_Znf"/>
</dbReference>
<dbReference type="AlphaFoldDB" id="V5BL65"/>
<dbReference type="PATRIC" id="fig|1116472.3.peg.104"/>
<comment type="caution">
    <text evidence="3">The sequence shown here is derived from an EMBL/GenBank/DDBJ whole genome shotgun (WGS) entry which is preliminary data.</text>
</comment>
<evidence type="ECO:0000313" key="4">
    <source>
        <dbReference type="Proteomes" id="UP000017842"/>
    </source>
</evidence>
<evidence type="ECO:0000313" key="3">
    <source>
        <dbReference type="EMBL" id="ESS74035.1"/>
    </source>
</evidence>
<dbReference type="STRING" id="1116472.MGMO_6c00090"/>
<dbReference type="EMBL" id="AYLO01000006">
    <property type="protein sequence ID" value="ESS74035.1"/>
    <property type="molecule type" value="Genomic_DNA"/>
</dbReference>
<dbReference type="RefSeq" id="WP_023493032.1">
    <property type="nucleotide sequence ID" value="NZ_AYLO01000006.1"/>
</dbReference>
<proteinExistence type="predicted"/>
<dbReference type="Proteomes" id="UP000017842">
    <property type="component" value="Unassembled WGS sequence"/>
</dbReference>
<feature type="region of interest" description="Disordered" evidence="1">
    <location>
        <begin position="175"/>
        <end position="200"/>
    </location>
</feature>
<dbReference type="OrthoDB" id="9814037at2"/>
<protein>
    <recommendedName>
        <fullName evidence="2">Transcription factor zinc-finger domain-containing protein</fullName>
    </recommendedName>
</protein>
<name>V5BL65_9GAMM</name>
<accession>V5BL65</accession>
<evidence type="ECO:0000259" key="2">
    <source>
        <dbReference type="Pfam" id="PF13453"/>
    </source>
</evidence>
<dbReference type="eggNOG" id="COG3809">
    <property type="taxonomic scope" value="Bacteria"/>
</dbReference>
<keyword evidence="4" id="KW-1185">Reference proteome</keyword>